<dbReference type="CDD" id="cd01958">
    <property type="entry name" value="HPS_like"/>
    <property type="match status" value="1"/>
</dbReference>
<protein>
    <recommendedName>
        <fullName evidence="2">Bifunctional inhibitor/plant lipid transfer protein/seed storage helical domain-containing protein</fullName>
    </recommendedName>
</protein>
<dbReference type="PANTHER" id="PTHR31731">
    <property type="match status" value="1"/>
</dbReference>
<feature type="chain" id="PRO_5035184469" description="Bifunctional inhibitor/plant lipid transfer protein/seed storage helical domain-containing protein" evidence="1">
    <location>
        <begin position="30"/>
        <end position="124"/>
    </location>
</feature>
<name>A0A8J5GVN7_ZINOF</name>
<accession>A0A8J5GVN7</accession>
<evidence type="ECO:0000256" key="1">
    <source>
        <dbReference type="SAM" id="SignalP"/>
    </source>
</evidence>
<dbReference type="SMART" id="SM00499">
    <property type="entry name" value="AAI"/>
    <property type="match status" value="1"/>
</dbReference>
<feature type="domain" description="Bifunctional inhibitor/plant lipid transfer protein/seed storage helical" evidence="2">
    <location>
        <begin position="38"/>
        <end position="124"/>
    </location>
</feature>
<organism evidence="3 4">
    <name type="scientific">Zingiber officinale</name>
    <name type="common">Ginger</name>
    <name type="synonym">Amomum zingiber</name>
    <dbReference type="NCBI Taxonomy" id="94328"/>
    <lineage>
        <taxon>Eukaryota</taxon>
        <taxon>Viridiplantae</taxon>
        <taxon>Streptophyta</taxon>
        <taxon>Embryophyta</taxon>
        <taxon>Tracheophyta</taxon>
        <taxon>Spermatophyta</taxon>
        <taxon>Magnoliopsida</taxon>
        <taxon>Liliopsida</taxon>
        <taxon>Zingiberales</taxon>
        <taxon>Zingiberaceae</taxon>
        <taxon>Zingiber</taxon>
    </lineage>
</organism>
<evidence type="ECO:0000313" key="4">
    <source>
        <dbReference type="Proteomes" id="UP000734854"/>
    </source>
</evidence>
<feature type="signal peptide" evidence="1">
    <location>
        <begin position="1"/>
        <end position="29"/>
    </location>
</feature>
<dbReference type="InterPro" id="IPR016140">
    <property type="entry name" value="Bifunc_inhib/LTP/seed_store"/>
</dbReference>
<reference evidence="3 4" key="1">
    <citation type="submission" date="2020-08" db="EMBL/GenBank/DDBJ databases">
        <title>Plant Genome Project.</title>
        <authorList>
            <person name="Zhang R.-G."/>
        </authorList>
    </citation>
    <scope>NUCLEOTIDE SEQUENCE [LARGE SCALE GENOMIC DNA]</scope>
    <source>
        <tissue evidence="3">Rhizome</tissue>
    </source>
</reference>
<keyword evidence="1" id="KW-0732">Signal</keyword>
<dbReference type="AlphaFoldDB" id="A0A8J5GVN7"/>
<keyword evidence="4" id="KW-1185">Reference proteome</keyword>
<dbReference type="Pfam" id="PF14547">
    <property type="entry name" value="Hydrophob_seed"/>
    <property type="match status" value="1"/>
</dbReference>
<evidence type="ECO:0000313" key="3">
    <source>
        <dbReference type="EMBL" id="KAG6515483.1"/>
    </source>
</evidence>
<gene>
    <name evidence="3" type="ORF">ZIOFF_025897</name>
</gene>
<proteinExistence type="predicted"/>
<dbReference type="Proteomes" id="UP000734854">
    <property type="component" value="Unassembled WGS sequence"/>
</dbReference>
<dbReference type="EMBL" id="JACMSC010000007">
    <property type="protein sequence ID" value="KAG6515483.1"/>
    <property type="molecule type" value="Genomic_DNA"/>
</dbReference>
<sequence length="124" mass="12499">MAASKPSRASSTLFLFLSLLLLGAGLCGAIIAPPSARCPINALGFSVCASLLGGLVNIGPIGNLPRSSPSTCCTLLTGLVAFDAETCLCTAFNANVLGLAELNATTGVNLLLNYCGTNATAYRC</sequence>
<dbReference type="OrthoDB" id="986167at2759"/>
<dbReference type="InterPro" id="IPR051636">
    <property type="entry name" value="Plant_LTP/defense-related"/>
</dbReference>
<dbReference type="InterPro" id="IPR027923">
    <property type="entry name" value="Hydrophob_seed_dom"/>
</dbReference>
<evidence type="ECO:0000259" key="2">
    <source>
        <dbReference type="SMART" id="SM00499"/>
    </source>
</evidence>
<comment type="caution">
    <text evidence="3">The sequence shown here is derived from an EMBL/GenBank/DDBJ whole genome shotgun (WGS) entry which is preliminary data.</text>
</comment>